<sequence>MVLHPILSQACISSFALTFQQSDLHIRDGLSIDLQPLLLAQLPGQIWSRLTTRSYCSACSHQLVNTRPIQPPLHQQQLRSFWSFVLPHRALLNTARKSVSRLCSELELGSRDVPPVQLYPYFYPNFYNNKKEHKIPKAKNII</sequence>
<proteinExistence type="predicted"/>
<organism evidence="1 2">
    <name type="scientific">Phycomyces blakesleeanus (strain ATCC 8743b / DSM 1359 / FGSC 10004 / NBRC 33097 / NRRL 1555)</name>
    <dbReference type="NCBI Taxonomy" id="763407"/>
    <lineage>
        <taxon>Eukaryota</taxon>
        <taxon>Fungi</taxon>
        <taxon>Fungi incertae sedis</taxon>
        <taxon>Mucoromycota</taxon>
        <taxon>Mucoromycotina</taxon>
        <taxon>Mucoromycetes</taxon>
        <taxon>Mucorales</taxon>
        <taxon>Phycomycetaceae</taxon>
        <taxon>Phycomyces</taxon>
    </lineage>
</organism>
<accession>A0A167K565</accession>
<evidence type="ECO:0000313" key="1">
    <source>
        <dbReference type="EMBL" id="OAD67307.1"/>
    </source>
</evidence>
<protein>
    <submittedName>
        <fullName evidence="1">Uncharacterized protein</fullName>
    </submittedName>
</protein>
<dbReference type="AlphaFoldDB" id="A0A167K565"/>
<dbReference type="Proteomes" id="UP000077315">
    <property type="component" value="Unassembled WGS sequence"/>
</dbReference>
<dbReference type="VEuPathDB" id="FungiDB:PHYBLDRAFT_174348"/>
<dbReference type="GeneID" id="28998139"/>
<gene>
    <name evidence="1" type="ORF">PHYBLDRAFT_174348</name>
</gene>
<dbReference type="EMBL" id="KV441024">
    <property type="protein sequence ID" value="OAD67307.1"/>
    <property type="molecule type" value="Genomic_DNA"/>
</dbReference>
<reference evidence="2" key="1">
    <citation type="submission" date="2015-06" db="EMBL/GenBank/DDBJ databases">
        <title>Expansion of signal transduction pathways in fungi by whole-genome duplication.</title>
        <authorList>
            <consortium name="DOE Joint Genome Institute"/>
            <person name="Corrochano L.M."/>
            <person name="Kuo A."/>
            <person name="Marcet-Houben M."/>
            <person name="Polaino S."/>
            <person name="Salamov A."/>
            <person name="Villalobos J.M."/>
            <person name="Alvarez M.I."/>
            <person name="Avalos J."/>
            <person name="Benito E.P."/>
            <person name="Benoit I."/>
            <person name="Burger G."/>
            <person name="Camino L.P."/>
            <person name="Canovas D."/>
            <person name="Cerda-Olmedo E."/>
            <person name="Cheng J.-F."/>
            <person name="Dominguez A."/>
            <person name="Elias M."/>
            <person name="Eslava A.P."/>
            <person name="Glaser F."/>
            <person name="Grimwood J."/>
            <person name="Gutierrez G."/>
            <person name="Heitman J."/>
            <person name="Henrissat B."/>
            <person name="Iturriaga E.A."/>
            <person name="Lang B.F."/>
            <person name="Lavin J.L."/>
            <person name="Lee S."/>
            <person name="Li W."/>
            <person name="Lindquist E."/>
            <person name="Lopez-Garcia S."/>
            <person name="Luque E.M."/>
            <person name="Marcos A.T."/>
            <person name="Martin J."/>
            <person name="McCluskey K."/>
            <person name="Medina H.R."/>
            <person name="Miralles-Duran A."/>
            <person name="Miyazaki A."/>
            <person name="Munoz-Torres E."/>
            <person name="Oguiza J.A."/>
            <person name="Ohm R."/>
            <person name="Olmedo M."/>
            <person name="Orejas M."/>
            <person name="Ortiz-Castellanos L."/>
            <person name="Pisabarro A.G."/>
            <person name="Rodriguez-Romero J."/>
            <person name="Ruiz-Herrera J."/>
            <person name="Ruiz-Vazquez R."/>
            <person name="Sanz C."/>
            <person name="Schackwitz W."/>
            <person name="Schmutz J."/>
            <person name="Shahriari M."/>
            <person name="Shelest E."/>
            <person name="Silva-Franco F."/>
            <person name="Soanes D."/>
            <person name="Syed K."/>
            <person name="Tagua V.G."/>
            <person name="Talbot N.J."/>
            <person name="Thon M."/>
            <person name="De vries R.P."/>
            <person name="Wiebenga A."/>
            <person name="Yadav J.S."/>
            <person name="Braun E.L."/>
            <person name="Baker S."/>
            <person name="Garre V."/>
            <person name="Horwitz B."/>
            <person name="Torres-Martinez S."/>
            <person name="Idnurm A."/>
            <person name="Herrera-Estrella A."/>
            <person name="Gabaldon T."/>
            <person name="Grigoriev I.V."/>
        </authorList>
    </citation>
    <scope>NUCLEOTIDE SEQUENCE [LARGE SCALE GENOMIC DNA]</scope>
    <source>
        <strain evidence="2">NRRL 1555(-)</strain>
    </source>
</reference>
<keyword evidence="2" id="KW-1185">Reference proteome</keyword>
<evidence type="ECO:0000313" key="2">
    <source>
        <dbReference type="Proteomes" id="UP000077315"/>
    </source>
</evidence>
<dbReference type="RefSeq" id="XP_018285347.1">
    <property type="nucleotide sequence ID" value="XM_018437233.1"/>
</dbReference>
<dbReference type="InParanoid" id="A0A167K565"/>
<name>A0A167K565_PHYB8</name>